<dbReference type="InterPro" id="IPR023095">
    <property type="entry name" value="Ade_MeTrfase_dom_2"/>
</dbReference>
<dbReference type="PIRSF" id="PIRSF000398">
    <property type="entry name" value="M_m6A_EcoRV"/>
    <property type="match status" value="1"/>
</dbReference>
<dbReference type="Gene3D" id="1.10.1020.10">
    <property type="entry name" value="Adenine-specific Methyltransferase, Domain 2"/>
    <property type="match status" value="1"/>
</dbReference>
<gene>
    <name evidence="7" type="ORF">ACFO3J_27935</name>
</gene>
<dbReference type="RefSeq" id="WP_386434925.1">
    <property type="nucleotide sequence ID" value="NZ_JBHSBB010000022.1"/>
</dbReference>
<keyword evidence="8" id="KW-1185">Reference proteome</keyword>
<keyword evidence="4" id="KW-0808">Transferase</keyword>
<sequence length="283" mass="31783">MSTSMRQHKKPIISPLRYPGGKASLYPRLRTLVRANAMTEGTYVEPYAGGAGAALGLLITGEVQRIVINDLDPAIYSFWLAVTKHPGEFSQMVKTADLTVDEWLRQKEIYSIGSPENYLKLGFATFYLNRTNRSGVLNGGPIGGMDQTGNYKIDARFNKEGLIERIRLLALHSKQIKVTNSDGLAVIRKYSSRHNTLIYADPPYFEKAGSLYLNSFMDSHHSTLAACLNRAAGSKWLLTYDNVPRVAELYRERRREIFSLNYSAHRVVKANEVMVFSDSLVLV</sequence>
<evidence type="ECO:0000256" key="1">
    <source>
        <dbReference type="ARBA" id="ARBA00006594"/>
    </source>
</evidence>
<organism evidence="7 8">
    <name type="scientific">Streptomyces polygonati</name>
    <dbReference type="NCBI Taxonomy" id="1617087"/>
    <lineage>
        <taxon>Bacteria</taxon>
        <taxon>Bacillati</taxon>
        <taxon>Actinomycetota</taxon>
        <taxon>Actinomycetes</taxon>
        <taxon>Kitasatosporales</taxon>
        <taxon>Streptomycetaceae</taxon>
        <taxon>Streptomyces</taxon>
    </lineage>
</organism>
<dbReference type="GO" id="GO:0008168">
    <property type="term" value="F:methyltransferase activity"/>
    <property type="evidence" value="ECO:0007669"/>
    <property type="project" value="UniProtKB-KW"/>
</dbReference>
<dbReference type="Proteomes" id="UP001595765">
    <property type="component" value="Unassembled WGS sequence"/>
</dbReference>
<evidence type="ECO:0000313" key="7">
    <source>
        <dbReference type="EMBL" id="MFC4035272.1"/>
    </source>
</evidence>
<proteinExistence type="inferred from homology"/>
<dbReference type="InterPro" id="IPR012327">
    <property type="entry name" value="MeTrfase_D12"/>
</dbReference>
<dbReference type="PANTHER" id="PTHR30481:SF2">
    <property type="entry name" value="SITE-SPECIFIC DNA-METHYLTRANSFERASE (ADENINE-SPECIFIC)"/>
    <property type="match status" value="1"/>
</dbReference>
<dbReference type="InterPro" id="IPR029063">
    <property type="entry name" value="SAM-dependent_MTases_sf"/>
</dbReference>
<dbReference type="PRINTS" id="PR00505">
    <property type="entry name" value="D12N6MTFRASE"/>
</dbReference>
<evidence type="ECO:0000256" key="3">
    <source>
        <dbReference type="ARBA" id="ARBA00022603"/>
    </source>
</evidence>
<dbReference type="SUPFAM" id="SSF53335">
    <property type="entry name" value="S-adenosyl-L-methionine-dependent methyltransferases"/>
    <property type="match status" value="1"/>
</dbReference>
<evidence type="ECO:0000256" key="5">
    <source>
        <dbReference type="ARBA" id="ARBA00022691"/>
    </source>
</evidence>
<keyword evidence="5" id="KW-0949">S-adenosyl-L-methionine</keyword>
<dbReference type="Gene3D" id="3.40.50.150">
    <property type="entry name" value="Vaccinia Virus protein VP39"/>
    <property type="match status" value="1"/>
</dbReference>
<dbReference type="GO" id="GO:0032259">
    <property type="term" value="P:methylation"/>
    <property type="evidence" value="ECO:0007669"/>
    <property type="project" value="UniProtKB-KW"/>
</dbReference>
<dbReference type="EMBL" id="JBHSBB010000022">
    <property type="protein sequence ID" value="MFC4035272.1"/>
    <property type="molecule type" value="Genomic_DNA"/>
</dbReference>
<evidence type="ECO:0000256" key="2">
    <source>
        <dbReference type="ARBA" id="ARBA00011900"/>
    </source>
</evidence>
<evidence type="ECO:0000256" key="6">
    <source>
        <dbReference type="ARBA" id="ARBA00047942"/>
    </source>
</evidence>
<protein>
    <recommendedName>
        <fullName evidence="2">site-specific DNA-methyltransferase (adenine-specific)</fullName>
        <ecNumber evidence="2">2.1.1.72</ecNumber>
    </recommendedName>
</protein>
<comment type="similarity">
    <text evidence="1">Belongs to the N(4)/N(6)-methyltransferase family.</text>
</comment>
<dbReference type="Pfam" id="PF02086">
    <property type="entry name" value="MethyltransfD12"/>
    <property type="match status" value="1"/>
</dbReference>
<dbReference type="InterPro" id="IPR012263">
    <property type="entry name" value="M_m6A_EcoRV"/>
</dbReference>
<keyword evidence="3 7" id="KW-0489">Methyltransferase</keyword>
<evidence type="ECO:0000313" key="8">
    <source>
        <dbReference type="Proteomes" id="UP001595765"/>
    </source>
</evidence>
<name>A0ABV8HTF4_9ACTN</name>
<dbReference type="PANTHER" id="PTHR30481">
    <property type="entry name" value="DNA ADENINE METHYLASE"/>
    <property type="match status" value="1"/>
</dbReference>
<comment type="caution">
    <text evidence="7">The sequence shown here is derived from an EMBL/GenBank/DDBJ whole genome shotgun (WGS) entry which is preliminary data.</text>
</comment>
<dbReference type="EC" id="2.1.1.72" evidence="2"/>
<accession>A0ABV8HTF4</accession>
<comment type="catalytic activity">
    <reaction evidence="6">
        <text>a 2'-deoxyadenosine in DNA + S-adenosyl-L-methionine = an N(6)-methyl-2'-deoxyadenosine in DNA + S-adenosyl-L-homocysteine + H(+)</text>
        <dbReference type="Rhea" id="RHEA:15197"/>
        <dbReference type="Rhea" id="RHEA-COMP:12418"/>
        <dbReference type="Rhea" id="RHEA-COMP:12419"/>
        <dbReference type="ChEBI" id="CHEBI:15378"/>
        <dbReference type="ChEBI" id="CHEBI:57856"/>
        <dbReference type="ChEBI" id="CHEBI:59789"/>
        <dbReference type="ChEBI" id="CHEBI:90615"/>
        <dbReference type="ChEBI" id="CHEBI:90616"/>
        <dbReference type="EC" id="2.1.1.72"/>
    </reaction>
</comment>
<evidence type="ECO:0000256" key="4">
    <source>
        <dbReference type="ARBA" id="ARBA00022679"/>
    </source>
</evidence>
<reference evidence="8" key="1">
    <citation type="journal article" date="2019" name="Int. J. Syst. Evol. Microbiol.">
        <title>The Global Catalogue of Microorganisms (GCM) 10K type strain sequencing project: providing services to taxonomists for standard genome sequencing and annotation.</title>
        <authorList>
            <consortium name="The Broad Institute Genomics Platform"/>
            <consortium name="The Broad Institute Genome Sequencing Center for Infectious Disease"/>
            <person name="Wu L."/>
            <person name="Ma J."/>
        </authorList>
    </citation>
    <scope>NUCLEOTIDE SEQUENCE [LARGE SCALE GENOMIC DNA]</scope>
    <source>
        <strain evidence="8">CGMCC 4.7237</strain>
    </source>
</reference>